<reference evidence="4 5" key="1">
    <citation type="journal article" date="2021" name="Elife">
        <title>Chloroplast acquisition without the gene transfer in kleptoplastic sea slugs, Plakobranchus ocellatus.</title>
        <authorList>
            <person name="Maeda T."/>
            <person name="Takahashi S."/>
            <person name="Yoshida T."/>
            <person name="Shimamura S."/>
            <person name="Takaki Y."/>
            <person name="Nagai Y."/>
            <person name="Toyoda A."/>
            <person name="Suzuki Y."/>
            <person name="Arimoto A."/>
            <person name="Ishii H."/>
            <person name="Satoh N."/>
            <person name="Nishiyama T."/>
            <person name="Hasebe M."/>
            <person name="Maruyama T."/>
            <person name="Minagawa J."/>
            <person name="Obokata J."/>
            <person name="Shigenobu S."/>
        </authorList>
    </citation>
    <scope>NUCLEOTIDE SEQUENCE [LARGE SCALE GENOMIC DNA]</scope>
</reference>
<gene>
    <name evidence="4" type="ORF">ElyMa_000259500</name>
</gene>
<evidence type="ECO:0000256" key="2">
    <source>
        <dbReference type="SAM" id="SignalP"/>
    </source>
</evidence>
<proteinExistence type="predicted"/>
<evidence type="ECO:0000313" key="4">
    <source>
        <dbReference type="EMBL" id="GFR67813.1"/>
    </source>
</evidence>
<dbReference type="Proteomes" id="UP000762676">
    <property type="component" value="Unassembled WGS sequence"/>
</dbReference>
<evidence type="ECO:0000313" key="5">
    <source>
        <dbReference type="Proteomes" id="UP000762676"/>
    </source>
</evidence>
<comment type="caution">
    <text evidence="4">The sequence shown here is derived from an EMBL/GenBank/DDBJ whole genome shotgun (WGS) entry which is preliminary data.</text>
</comment>
<feature type="domain" description="Apextrin C-terminal" evidence="3">
    <location>
        <begin position="225"/>
        <end position="435"/>
    </location>
</feature>
<dbReference type="EMBL" id="BMAT01000538">
    <property type="protein sequence ID" value="GFR67813.1"/>
    <property type="molecule type" value="Genomic_DNA"/>
</dbReference>
<organism evidence="4 5">
    <name type="scientific">Elysia marginata</name>
    <dbReference type="NCBI Taxonomy" id="1093978"/>
    <lineage>
        <taxon>Eukaryota</taxon>
        <taxon>Metazoa</taxon>
        <taxon>Spiralia</taxon>
        <taxon>Lophotrochozoa</taxon>
        <taxon>Mollusca</taxon>
        <taxon>Gastropoda</taxon>
        <taxon>Heterobranchia</taxon>
        <taxon>Euthyneura</taxon>
        <taxon>Panpulmonata</taxon>
        <taxon>Sacoglossa</taxon>
        <taxon>Placobranchoidea</taxon>
        <taxon>Plakobranchidae</taxon>
        <taxon>Elysia</taxon>
    </lineage>
</organism>
<dbReference type="AlphaFoldDB" id="A0AAV4F359"/>
<dbReference type="InterPro" id="IPR031569">
    <property type="entry name" value="ApeC"/>
</dbReference>
<dbReference type="PANTHER" id="PTHR19324">
    <property type="entry name" value="PERFORIN-LIKE PROTEIN 1"/>
    <property type="match status" value="1"/>
</dbReference>
<feature type="coiled-coil region" evidence="1">
    <location>
        <begin position="170"/>
        <end position="204"/>
    </location>
</feature>
<keyword evidence="2" id="KW-0732">Signal</keyword>
<evidence type="ECO:0000259" key="3">
    <source>
        <dbReference type="Pfam" id="PF16977"/>
    </source>
</evidence>
<feature type="chain" id="PRO_5043786183" evidence="2">
    <location>
        <begin position="21"/>
        <end position="438"/>
    </location>
</feature>
<evidence type="ECO:0000256" key="1">
    <source>
        <dbReference type="SAM" id="Coils"/>
    </source>
</evidence>
<sequence>MILHQFSLLTSLLVLHPGVSLPVQDVSDPSMPFQLTVTPALVNRYTAKKMSVRCEHNVNVPTKLVEIFRIRIVKQSTSGWDLVAEQRDNEDSPTVTGNVTALANSKGEISQVFLQLTYDNIGPDCFGVYKCEVIGFDVASAALTERSSTLEVFESKNFINHLIGVSEDTQEKVQEMKNVTEAKIASLETNLSIHETRLVRMESNQASTKDRVAKLETLLGSLMKWPAGYYALLQPKTGCPVDLAFYGGNQAFLKIHTQSQSSSDPADSYSGALSSNTLFTIDSKNYVTLEFCEVTPRQMNTASWPQGSFCVHKLVGQSCPVGFSEGYVRFDSEDSYFSGGGRSNVATGVHGHPYLYFCCQNTASANAPIQLPTHSPFVLYRYGGVCQAVQGMSVSSEYIRINTEDSGGNDNKLYGSYPDVDLPGSSVIKFNLCYYIKL</sequence>
<accession>A0AAV4F359</accession>
<feature type="signal peptide" evidence="2">
    <location>
        <begin position="1"/>
        <end position="20"/>
    </location>
</feature>
<dbReference type="PANTHER" id="PTHR19324:SF33">
    <property type="entry name" value="MUCIN-5AC"/>
    <property type="match status" value="1"/>
</dbReference>
<keyword evidence="1" id="KW-0175">Coiled coil</keyword>
<name>A0AAV4F359_9GAST</name>
<dbReference type="Pfam" id="PF16977">
    <property type="entry name" value="ApeC"/>
    <property type="match status" value="1"/>
</dbReference>
<keyword evidence="5" id="KW-1185">Reference proteome</keyword>
<protein>
    <submittedName>
        <fullName evidence="4">Apextrin</fullName>
    </submittedName>
</protein>